<evidence type="ECO:0000256" key="3">
    <source>
        <dbReference type="ARBA" id="ARBA00023237"/>
    </source>
</evidence>
<proteinExistence type="predicted"/>
<organism evidence="6 7">
    <name type="scientific">Dawidia soli</name>
    <dbReference type="NCBI Taxonomy" id="2782352"/>
    <lineage>
        <taxon>Bacteria</taxon>
        <taxon>Pseudomonadati</taxon>
        <taxon>Bacteroidota</taxon>
        <taxon>Cytophagia</taxon>
        <taxon>Cytophagales</taxon>
        <taxon>Chryseotaleaceae</taxon>
        <taxon>Dawidia</taxon>
    </lineage>
</organism>
<evidence type="ECO:0000256" key="1">
    <source>
        <dbReference type="ARBA" id="ARBA00004442"/>
    </source>
</evidence>
<dbReference type="InterPro" id="IPR041700">
    <property type="entry name" value="OMP_b-brl_3"/>
</dbReference>
<dbReference type="SUPFAM" id="SSF49464">
    <property type="entry name" value="Carboxypeptidase regulatory domain-like"/>
    <property type="match status" value="1"/>
</dbReference>
<dbReference type="Gene3D" id="2.60.40.1120">
    <property type="entry name" value="Carboxypeptidase-like, regulatory domain"/>
    <property type="match status" value="1"/>
</dbReference>
<dbReference type="InterPro" id="IPR036942">
    <property type="entry name" value="Beta-barrel_TonB_sf"/>
</dbReference>
<comment type="subcellular location">
    <subcellularLocation>
        <location evidence="1">Cell outer membrane</location>
    </subcellularLocation>
</comment>
<evidence type="ECO:0000313" key="7">
    <source>
        <dbReference type="Proteomes" id="UP001319180"/>
    </source>
</evidence>
<keyword evidence="3" id="KW-0998">Cell outer membrane</keyword>
<dbReference type="GO" id="GO:0009279">
    <property type="term" value="C:cell outer membrane"/>
    <property type="evidence" value="ECO:0007669"/>
    <property type="project" value="UniProtKB-SubCell"/>
</dbReference>
<evidence type="ECO:0000259" key="5">
    <source>
        <dbReference type="Pfam" id="PF14905"/>
    </source>
</evidence>
<dbReference type="InterPro" id="IPR008969">
    <property type="entry name" value="CarboxyPept-like_regulatory"/>
</dbReference>
<name>A0AAP2GL72_9BACT</name>
<keyword evidence="7" id="KW-1185">Reference proteome</keyword>
<dbReference type="Gene3D" id="2.40.170.20">
    <property type="entry name" value="TonB-dependent receptor, beta-barrel domain"/>
    <property type="match status" value="1"/>
</dbReference>
<evidence type="ECO:0000256" key="2">
    <source>
        <dbReference type="ARBA" id="ARBA00023136"/>
    </source>
</evidence>
<comment type="caution">
    <text evidence="6">The sequence shown here is derived from an EMBL/GenBank/DDBJ whole genome shotgun (WGS) entry which is preliminary data.</text>
</comment>
<evidence type="ECO:0000256" key="4">
    <source>
        <dbReference type="SAM" id="MobiDB-lite"/>
    </source>
</evidence>
<dbReference type="RefSeq" id="WP_254093036.1">
    <property type="nucleotide sequence ID" value="NZ_JAHESC010000048.1"/>
</dbReference>
<feature type="domain" description="Outer membrane protein beta-barrel" evidence="5">
    <location>
        <begin position="454"/>
        <end position="906"/>
    </location>
</feature>
<protein>
    <submittedName>
        <fullName evidence="6">Outer membrane beta-barrel protein</fullName>
    </submittedName>
</protein>
<dbReference type="Pfam" id="PF14905">
    <property type="entry name" value="OMP_b-brl_3"/>
    <property type="match status" value="1"/>
</dbReference>
<dbReference type="Pfam" id="PF13620">
    <property type="entry name" value="CarboxypepD_reg"/>
    <property type="match status" value="1"/>
</dbReference>
<dbReference type="AlphaFoldDB" id="A0AAP2GL72"/>
<dbReference type="EMBL" id="JAHESC010000048">
    <property type="protein sequence ID" value="MBT1689813.1"/>
    <property type="molecule type" value="Genomic_DNA"/>
</dbReference>
<gene>
    <name evidence="6" type="ORF">KK078_24845</name>
</gene>
<dbReference type="Proteomes" id="UP001319180">
    <property type="component" value="Unassembled WGS sequence"/>
</dbReference>
<sequence>MQRFLYLLFFVSHIGIAQKLTVKGHLKDTTGTALPSATVMILSAKDSSLVNFDMTAADGAFEIRNLARQEYILKITYLSYATLVQKISPSSGNEVDVGDLRMQPQARQLGEVTVEDDAPVRVKRDTIEFNANVFKTNENAVVEDLLKKLPGVEVDNDGTIRAQGEQVKRITVDGKEFFGTDPKLATRNLPADAIDKVQVFDKKSDQAVFSGIDDGQREKTINLALKEEKRNGAFGTLMGGVGTNDRYQARASLNRFRKQEQLSLLGMANNINEQGFGIDDYMSFTGGSQQMAAGGGGVVRMTISPNNPSGVSLNPGGRNSGMMTNYAGGVNYNKNLTRNTELSTSYFYNHLDHNLLQTTERINFAPSGDLTFNQNSRQNNTNTNHRLNAIIDHKIDSLNSLKFTTNVTYNETDTNESSTSENQATDGSLLNDNNTRTVADGTSLTANNSLLWRHRFAKKGRTLSVNAQLNVTDTDRRGSIDALTNYYTQSEGGVQTLQTNDLATNTLTYSGTLSYTEPLGGRKYLEANYSYRANRNDVRKNVFDVNSGEPVANDSLSNLYTSNYQYHRGGLNFRLNRSDYTITVGAGVQQTFLDGELKLSGTTLSKSYRNVLPVARFNYDFTSTRHLRFDYETSVTEPTLQQLQPVVDNSDPLNLFVGNPGLRPAYAHNVRLHYMMFNPASFVNFFGFADITYTKNAITNSQAYTEESIRISKPVNVDNTLRLNGNATVGFPIQRLNSRFSITATASRQKGVNVIDDLQSTIAQNTLGGRFRYDYRFKEIFDFSLGANISRQSTTYAFDAASNQLYYNNSYTAEGNLHLFDNMYLLSSSLEYLTYESKTSDYRQAIPFLNLSISRYILKAKSGELKLSVNNLLDESAGVSQTADVNYFQRQVTNSLGRYYMLTFIYSLNKQLNPLGGMRPPPGGGMRFIRP</sequence>
<reference evidence="6 7" key="1">
    <citation type="submission" date="2021-05" db="EMBL/GenBank/DDBJ databases">
        <title>A Polyphasic approach of four new species of the genus Ohtaekwangia: Ohtaekwangia histidinii sp. nov., Ohtaekwangia cretensis sp. nov., Ohtaekwangia indiensis sp. nov., Ohtaekwangia reichenbachii sp. nov. from diverse environment.</title>
        <authorList>
            <person name="Octaviana S."/>
        </authorList>
    </citation>
    <scope>NUCLEOTIDE SEQUENCE [LARGE SCALE GENOMIC DNA]</scope>
    <source>
        <strain evidence="6 7">PWU37</strain>
    </source>
</reference>
<dbReference type="SUPFAM" id="SSF56935">
    <property type="entry name" value="Porins"/>
    <property type="match status" value="1"/>
</dbReference>
<evidence type="ECO:0000313" key="6">
    <source>
        <dbReference type="EMBL" id="MBT1689813.1"/>
    </source>
</evidence>
<feature type="region of interest" description="Disordered" evidence="4">
    <location>
        <begin position="411"/>
        <end position="436"/>
    </location>
</feature>
<accession>A0AAP2GL72</accession>
<keyword evidence="2" id="KW-0472">Membrane</keyword>